<dbReference type="InterPro" id="IPR011990">
    <property type="entry name" value="TPR-like_helical_dom_sf"/>
</dbReference>
<name>A0ABM3LUS2_BICAN</name>
<dbReference type="Pfam" id="PF18972">
    <property type="entry name" value="Wheel"/>
    <property type="match status" value="1"/>
</dbReference>
<dbReference type="PANTHER" id="PTHR46035">
    <property type="entry name" value="TETRATRICOPEPTIDE REPEAT PROTEIN 4"/>
    <property type="match status" value="1"/>
</dbReference>
<dbReference type="Proteomes" id="UP001652582">
    <property type="component" value="Chromosome 2"/>
</dbReference>
<evidence type="ECO:0000256" key="1">
    <source>
        <dbReference type="ARBA" id="ARBA00022737"/>
    </source>
</evidence>
<evidence type="ECO:0000256" key="3">
    <source>
        <dbReference type="ARBA" id="ARBA00023602"/>
    </source>
</evidence>
<evidence type="ECO:0000259" key="5">
    <source>
        <dbReference type="Pfam" id="PF18972"/>
    </source>
</evidence>
<evidence type="ECO:0000313" key="6">
    <source>
        <dbReference type="Proteomes" id="UP001652582"/>
    </source>
</evidence>
<keyword evidence="2 4" id="KW-0802">TPR repeat</keyword>
<reference evidence="6" key="1">
    <citation type="submission" date="2025-05" db="UniProtKB">
        <authorList>
            <consortium name="RefSeq"/>
        </authorList>
    </citation>
    <scope>NUCLEOTIDE SEQUENCE [LARGE SCALE GENOMIC DNA]</scope>
</reference>
<organism evidence="6 7">
    <name type="scientific">Bicyclus anynana</name>
    <name type="common">Squinting bush brown butterfly</name>
    <dbReference type="NCBI Taxonomy" id="110368"/>
    <lineage>
        <taxon>Eukaryota</taxon>
        <taxon>Metazoa</taxon>
        <taxon>Ecdysozoa</taxon>
        <taxon>Arthropoda</taxon>
        <taxon>Hexapoda</taxon>
        <taxon>Insecta</taxon>
        <taxon>Pterygota</taxon>
        <taxon>Neoptera</taxon>
        <taxon>Endopterygota</taxon>
        <taxon>Lepidoptera</taxon>
        <taxon>Glossata</taxon>
        <taxon>Ditrysia</taxon>
        <taxon>Papilionoidea</taxon>
        <taxon>Nymphalidae</taxon>
        <taxon>Satyrinae</taxon>
        <taxon>Satyrini</taxon>
        <taxon>Mycalesina</taxon>
        <taxon>Bicyclus</taxon>
    </lineage>
</organism>
<dbReference type="GeneID" id="112056325"/>
<dbReference type="Gene3D" id="1.25.40.10">
    <property type="entry name" value="Tetratricopeptide repeat domain"/>
    <property type="match status" value="1"/>
</dbReference>
<dbReference type="SUPFAM" id="SSF48452">
    <property type="entry name" value="TPR-like"/>
    <property type="match status" value="1"/>
</dbReference>
<keyword evidence="1" id="KW-0677">Repeat</keyword>
<protein>
    <submittedName>
        <fullName evidence="7">DNA polymerase interacting tetratricopeptide repeat-containing, protein of 47 kDa</fullName>
    </submittedName>
</protein>
<feature type="domain" description="Cns1/TTC4 wheel" evidence="5">
    <location>
        <begin position="279"/>
        <end position="382"/>
    </location>
</feature>
<gene>
    <name evidence="7" type="primary">LOC112056325</name>
</gene>
<dbReference type="InterPro" id="IPR044059">
    <property type="entry name" value="Csn1/TTC4_wheel"/>
</dbReference>
<evidence type="ECO:0000313" key="7">
    <source>
        <dbReference type="RefSeq" id="XP_052742817.1"/>
    </source>
</evidence>
<dbReference type="PANTHER" id="PTHR46035:SF1">
    <property type="entry name" value="TETRATRICOPEPTIDE REPEAT PROTEIN 4"/>
    <property type="match status" value="1"/>
</dbReference>
<accession>A0ABM3LUS2</accession>
<dbReference type="InterPro" id="IPR019734">
    <property type="entry name" value="TPR_rpt"/>
</dbReference>
<dbReference type="CDD" id="cd21380">
    <property type="entry name" value="CTWD_Cns1"/>
    <property type="match status" value="1"/>
</dbReference>
<reference evidence="7" key="2">
    <citation type="submission" date="2025-08" db="UniProtKB">
        <authorList>
            <consortium name="RefSeq"/>
        </authorList>
    </citation>
    <scope>IDENTIFICATION</scope>
</reference>
<dbReference type="SMART" id="SM00028">
    <property type="entry name" value="TPR"/>
    <property type="match status" value="3"/>
</dbReference>
<proteinExistence type="inferred from homology"/>
<evidence type="ECO:0000256" key="4">
    <source>
        <dbReference type="PROSITE-ProRule" id="PRU00339"/>
    </source>
</evidence>
<dbReference type="RefSeq" id="XP_052742817.1">
    <property type="nucleotide sequence ID" value="XM_052886857.1"/>
</dbReference>
<evidence type="ECO:0000256" key="2">
    <source>
        <dbReference type="ARBA" id="ARBA00022803"/>
    </source>
</evidence>
<keyword evidence="6" id="KW-1185">Reference proteome</keyword>
<comment type="similarity">
    <text evidence="3">Belongs to the TTC4 family.</text>
</comment>
<sequence>MSDKADDSKKPPMSEEERIALCQKLDEELDLFINSLERKRYTEGWPEDRWEEEMSKHPFFMKSVSPDGELSPLAEGLAQLKYDPEENTPLELATNYKEDGNFNFKHKNYRLAIMGYTEGIKVRSDDAEINASLYNNRAAANFHLENYRTALHDSERALSFNPEHTKARLRAAKSALAISKFDTCIEHCEKILQKQPKDKESLDLIDAAKKKQTLKERDQRKKYVLDTKKQVKKNAVVQAIIDRGITIDEREDGGDIDLSMLEPCIPGAETDMVRLDNGILKWPILFLYPEYQQTDFIRACPENVPIILQLEQIFPAPWDDKNTYSTKTINIYYEGTDSKPHLVNLKKNLGDILVEKYYVLKAGTPSFFCLERGSRMEKSYLEAYP</sequence>
<dbReference type="PROSITE" id="PS50005">
    <property type="entry name" value="TPR"/>
    <property type="match status" value="1"/>
</dbReference>
<feature type="repeat" description="TPR" evidence="4">
    <location>
        <begin position="131"/>
        <end position="164"/>
    </location>
</feature>